<evidence type="ECO:0000256" key="3">
    <source>
        <dbReference type="ARBA" id="ARBA00023098"/>
    </source>
</evidence>
<dbReference type="Proteomes" id="UP000030451">
    <property type="component" value="Unassembled WGS sequence"/>
</dbReference>
<comment type="caution">
    <text evidence="5">The sequence shown here is derived from an EMBL/GenBank/DDBJ whole genome shotgun (WGS) entry which is preliminary data.</text>
</comment>
<protein>
    <submittedName>
        <fullName evidence="5">ACP phosphodiesterase</fullName>
    </submittedName>
</protein>
<keyword evidence="4" id="KW-0275">Fatty acid biosynthesis</keyword>
<evidence type="ECO:0000256" key="2">
    <source>
        <dbReference type="ARBA" id="ARBA00022801"/>
    </source>
</evidence>
<sequence length="190" mass="22138">MNYLAHLHIADYCQSSLLGNLLGDFVKGDPQGKYQPSIVQGVRLHRFVDGYTDSHPLVKQAKGLFPQGPRRFSGIALDMFWDHCLARDWDAFHHLSLELFCTYAERQVNATQTNLPERFERINGLMWEGRWLESYQSLDNIGYALERMSRRSPRMGQLTECTPYLEQNYQQLSQLFARLYPDVLTASKRF</sequence>
<dbReference type="OrthoDB" id="8442777at2"/>
<evidence type="ECO:0000313" key="6">
    <source>
        <dbReference type="Proteomes" id="UP000030451"/>
    </source>
</evidence>
<accession>A0A0A5HY68</accession>
<keyword evidence="4" id="KW-0276">Fatty acid metabolism</keyword>
<dbReference type="PIRSF" id="PIRSF011489">
    <property type="entry name" value="DUF479"/>
    <property type="match status" value="1"/>
</dbReference>
<keyword evidence="2" id="KW-0378">Hydrolase</keyword>
<keyword evidence="1" id="KW-0444">Lipid biosynthesis</keyword>
<reference evidence="5 6" key="1">
    <citation type="submission" date="2014-10" db="EMBL/GenBank/DDBJ databases">
        <title>Genome sequencing of Vibrio sinaloensis T08.</title>
        <authorList>
            <person name="Chan K.-G."/>
            <person name="Mohamad N.I."/>
        </authorList>
    </citation>
    <scope>NUCLEOTIDE SEQUENCE [LARGE SCALE GENOMIC DNA]</scope>
    <source>
        <strain evidence="5 6">T08</strain>
    </source>
</reference>
<keyword evidence="3" id="KW-0443">Lipid metabolism</keyword>
<dbReference type="GO" id="GO:0008770">
    <property type="term" value="F:[acyl-carrier-protein] phosphodiesterase activity"/>
    <property type="evidence" value="ECO:0007669"/>
    <property type="project" value="InterPro"/>
</dbReference>
<organism evidence="5 6">
    <name type="scientific">Photobacterium sp. (strain ATCC 43367)</name>
    <dbReference type="NCBI Taxonomy" id="379097"/>
    <lineage>
        <taxon>Bacteria</taxon>
        <taxon>Pseudomonadati</taxon>
        <taxon>Pseudomonadota</taxon>
        <taxon>Gammaproteobacteria</taxon>
        <taxon>Vibrionales</taxon>
        <taxon>Vibrionaceae</taxon>
        <taxon>Vibrio</taxon>
        <taxon>Vibrio oreintalis group</taxon>
    </lineage>
</organism>
<dbReference type="STRING" id="379097.SE23_03925"/>
<evidence type="ECO:0000313" key="5">
    <source>
        <dbReference type="EMBL" id="KGY10487.1"/>
    </source>
</evidence>
<dbReference type="InterPro" id="IPR007431">
    <property type="entry name" value="ACP_PD"/>
</dbReference>
<dbReference type="PANTHER" id="PTHR38764:SF1">
    <property type="entry name" value="ACYL CARRIER PROTEIN PHOSPHODIESTERASE"/>
    <property type="match status" value="1"/>
</dbReference>
<name>A0A0A5HY68_PHOS4</name>
<dbReference type="GO" id="GO:0006633">
    <property type="term" value="P:fatty acid biosynthetic process"/>
    <property type="evidence" value="ECO:0007669"/>
    <property type="project" value="UniProtKB-KW"/>
</dbReference>
<dbReference type="EMBL" id="JRWP01000003">
    <property type="protein sequence ID" value="KGY10487.1"/>
    <property type="molecule type" value="Genomic_DNA"/>
</dbReference>
<evidence type="ECO:0000256" key="4">
    <source>
        <dbReference type="ARBA" id="ARBA00023160"/>
    </source>
</evidence>
<evidence type="ECO:0000256" key="1">
    <source>
        <dbReference type="ARBA" id="ARBA00022516"/>
    </source>
</evidence>
<gene>
    <name evidence="5" type="ORF">NM06_01365</name>
</gene>
<dbReference type="AlphaFoldDB" id="A0A0A5HY68"/>
<proteinExistence type="predicted"/>
<dbReference type="Pfam" id="PF04336">
    <property type="entry name" value="ACP_PD"/>
    <property type="match status" value="1"/>
</dbReference>
<dbReference type="PANTHER" id="PTHR38764">
    <property type="entry name" value="ACYL CARRIER PROTEIN PHOSPHODIESTERASE"/>
    <property type="match status" value="1"/>
</dbReference>
<dbReference type="RefSeq" id="WP_038187174.1">
    <property type="nucleotide sequence ID" value="NZ_JRWP01000003.1"/>
</dbReference>